<proteinExistence type="predicted"/>
<keyword evidence="3" id="KW-1185">Reference proteome</keyword>
<sequence length="245" mass="27849">MNGVSVGMKRIVVKAASFGRTKTVKYITRNDQGGREERKMAGNRGRQMESCMKDVSKEDQVVNGKVQVRIQAERVKMADNTLEPKEFRRAMEQVVERWMNPMRKEEGEGGKFVDSRTLEEEESVGDRESRKSRQEITKDPITRWDPLSAVIAAKEPPQTQRDVDNYYYGGEVLKFEKNPIMISCVTCMGNNVLAETNKGDDRLEIGQAQEDDADPILNMNGEGKGYGSREVLDCNENWATKEWVS</sequence>
<evidence type="ECO:0000313" key="3">
    <source>
        <dbReference type="Proteomes" id="UP001341840"/>
    </source>
</evidence>
<feature type="region of interest" description="Disordered" evidence="1">
    <location>
        <begin position="105"/>
        <end position="140"/>
    </location>
</feature>
<dbReference type="Proteomes" id="UP001341840">
    <property type="component" value="Unassembled WGS sequence"/>
</dbReference>
<evidence type="ECO:0000256" key="1">
    <source>
        <dbReference type="SAM" id="MobiDB-lite"/>
    </source>
</evidence>
<protein>
    <submittedName>
        <fullName evidence="2">Uncharacterized protein</fullName>
    </submittedName>
</protein>
<comment type="caution">
    <text evidence="2">The sequence shown here is derived from an EMBL/GenBank/DDBJ whole genome shotgun (WGS) entry which is preliminary data.</text>
</comment>
<dbReference type="EMBL" id="JASCZI010000014">
    <property type="protein sequence ID" value="MED6106677.1"/>
    <property type="molecule type" value="Genomic_DNA"/>
</dbReference>
<gene>
    <name evidence="2" type="ORF">PIB30_006621</name>
</gene>
<reference evidence="2 3" key="1">
    <citation type="journal article" date="2023" name="Plants (Basel)">
        <title>Bridging the Gap: Combining Genomics and Transcriptomics Approaches to Understand Stylosanthes scabra, an Orphan Legume from the Brazilian Caatinga.</title>
        <authorList>
            <person name="Ferreira-Neto J.R.C."/>
            <person name="da Silva M.D."/>
            <person name="Binneck E."/>
            <person name="de Melo N.F."/>
            <person name="da Silva R.H."/>
            <person name="de Melo A.L.T.M."/>
            <person name="Pandolfi V."/>
            <person name="Bustamante F.O."/>
            <person name="Brasileiro-Vidal A.C."/>
            <person name="Benko-Iseppon A.M."/>
        </authorList>
    </citation>
    <scope>NUCLEOTIDE SEQUENCE [LARGE SCALE GENOMIC DNA]</scope>
    <source>
        <tissue evidence="2">Leaves</tissue>
    </source>
</reference>
<evidence type="ECO:0000313" key="2">
    <source>
        <dbReference type="EMBL" id="MED6106677.1"/>
    </source>
</evidence>
<organism evidence="2 3">
    <name type="scientific">Stylosanthes scabra</name>
    <dbReference type="NCBI Taxonomy" id="79078"/>
    <lineage>
        <taxon>Eukaryota</taxon>
        <taxon>Viridiplantae</taxon>
        <taxon>Streptophyta</taxon>
        <taxon>Embryophyta</taxon>
        <taxon>Tracheophyta</taxon>
        <taxon>Spermatophyta</taxon>
        <taxon>Magnoliopsida</taxon>
        <taxon>eudicotyledons</taxon>
        <taxon>Gunneridae</taxon>
        <taxon>Pentapetalae</taxon>
        <taxon>rosids</taxon>
        <taxon>fabids</taxon>
        <taxon>Fabales</taxon>
        <taxon>Fabaceae</taxon>
        <taxon>Papilionoideae</taxon>
        <taxon>50 kb inversion clade</taxon>
        <taxon>dalbergioids sensu lato</taxon>
        <taxon>Dalbergieae</taxon>
        <taxon>Pterocarpus clade</taxon>
        <taxon>Stylosanthes</taxon>
    </lineage>
</organism>
<accession>A0ABU6Q576</accession>
<name>A0ABU6Q576_9FABA</name>